<organism evidence="1 2">
    <name type="scientific">Mycobacteroides immunogenum</name>
    <dbReference type="NCBI Taxonomy" id="83262"/>
    <lineage>
        <taxon>Bacteria</taxon>
        <taxon>Bacillati</taxon>
        <taxon>Actinomycetota</taxon>
        <taxon>Actinomycetes</taxon>
        <taxon>Mycobacteriales</taxon>
        <taxon>Mycobacteriaceae</taxon>
        <taxon>Mycobacteroides</taxon>
    </lineage>
</organism>
<sequence>MDGIGSRQLSTLQIGEHDRWRSPWLQVTSSPHTVQRGNRRRLYLIGTDYLNRRPNPMPVQ</sequence>
<comment type="caution">
    <text evidence="1">The sequence shown here is derived from an EMBL/GenBank/DDBJ whole genome shotgun (WGS) entry which is preliminary data.</text>
</comment>
<gene>
    <name evidence="1" type="ORF">AN912_24670</name>
</gene>
<name>A0ABR5LKY2_9MYCO</name>
<dbReference type="EMBL" id="LJFS01000044">
    <property type="protein sequence ID" value="KPG26635.1"/>
    <property type="molecule type" value="Genomic_DNA"/>
</dbReference>
<protein>
    <submittedName>
        <fullName evidence="1">Uncharacterized protein</fullName>
    </submittedName>
</protein>
<dbReference type="Proteomes" id="UP000037962">
    <property type="component" value="Unassembled WGS sequence"/>
</dbReference>
<reference evidence="1 2" key="1">
    <citation type="submission" date="2015-09" db="EMBL/GenBank/DDBJ databases">
        <title>Genome Sequences of Mycobacterium immunogenum Isolates, Recuperated from a Chloraminated Drinking Water Distribution System Simulator Subjected to Episodes of Nitrification.</title>
        <authorList>
            <person name="Gomez-Alvarez V."/>
            <person name="Revetta R.P."/>
        </authorList>
    </citation>
    <scope>NUCLEOTIDE SEQUENCE [LARGE SCALE GENOMIC DNA]</scope>
    <source>
        <strain evidence="1 2">H076</strain>
    </source>
</reference>
<proteinExistence type="predicted"/>
<evidence type="ECO:0000313" key="2">
    <source>
        <dbReference type="Proteomes" id="UP000037962"/>
    </source>
</evidence>
<evidence type="ECO:0000313" key="1">
    <source>
        <dbReference type="EMBL" id="KPG26635.1"/>
    </source>
</evidence>
<keyword evidence="2" id="KW-1185">Reference proteome</keyword>
<accession>A0ABR5LKY2</accession>